<gene>
    <name evidence="1" type="ORF">BC659_2432</name>
</gene>
<dbReference type="InterPro" id="IPR058060">
    <property type="entry name" value="HYC_CC_PP"/>
</dbReference>
<dbReference type="AlphaFoldDB" id="A0A4R6IWL8"/>
<protein>
    <submittedName>
        <fullName evidence="1">Uncharacterized protein</fullName>
    </submittedName>
</protein>
<dbReference type="EMBL" id="SNWP01000011">
    <property type="protein sequence ID" value="TDO27113.1"/>
    <property type="molecule type" value="Genomic_DNA"/>
</dbReference>
<name>A0A4R6IWL8_9BACT</name>
<dbReference type="NCBIfam" id="NF047658">
    <property type="entry name" value="HYC_CC_PP"/>
    <property type="match status" value="1"/>
</dbReference>
<reference evidence="1 2" key="1">
    <citation type="submission" date="2019-03" db="EMBL/GenBank/DDBJ databases">
        <title>Genomic Encyclopedia of Archaeal and Bacterial Type Strains, Phase II (KMG-II): from individual species to whole genera.</title>
        <authorList>
            <person name="Goeker M."/>
        </authorList>
    </citation>
    <scope>NUCLEOTIDE SEQUENCE [LARGE SCALE GENOMIC DNA]</scope>
    <source>
        <strain evidence="1 2">DSM 28323</strain>
    </source>
</reference>
<dbReference type="Proteomes" id="UP000295741">
    <property type="component" value="Unassembled WGS sequence"/>
</dbReference>
<proteinExistence type="predicted"/>
<evidence type="ECO:0000313" key="2">
    <source>
        <dbReference type="Proteomes" id="UP000295741"/>
    </source>
</evidence>
<evidence type="ECO:0000313" key="1">
    <source>
        <dbReference type="EMBL" id="TDO27113.1"/>
    </source>
</evidence>
<dbReference type="RefSeq" id="WP_133474977.1">
    <property type="nucleotide sequence ID" value="NZ_SNWP01000011.1"/>
</dbReference>
<comment type="caution">
    <text evidence="1">The sequence shown here is derived from an EMBL/GenBank/DDBJ whole genome shotgun (WGS) entry which is preliminary data.</text>
</comment>
<dbReference type="Pfam" id="PF26622">
    <property type="entry name" value="DUF8199"/>
    <property type="match status" value="1"/>
</dbReference>
<dbReference type="InterPro" id="IPR058512">
    <property type="entry name" value="DUF8199"/>
</dbReference>
<organism evidence="1 2">
    <name type="scientific">Sediminibacterium goheungense</name>
    <dbReference type="NCBI Taxonomy" id="1086393"/>
    <lineage>
        <taxon>Bacteria</taxon>
        <taxon>Pseudomonadati</taxon>
        <taxon>Bacteroidota</taxon>
        <taxon>Chitinophagia</taxon>
        <taxon>Chitinophagales</taxon>
        <taxon>Chitinophagaceae</taxon>
        <taxon>Sediminibacterium</taxon>
    </lineage>
</organism>
<sequence>MKRVLTSLIAMVYFVISSGMVMSIHYCMGKISSVDLNHNKTETCVCGMSLKETSNKGCCKTEIKMVKLEDTHKAAYAFYEIQAPAALLPSVTSLFQQVDLQQSAKVYADIHGPPLLSQQDTYLRNCVFRI</sequence>
<keyword evidence="2" id="KW-1185">Reference proteome</keyword>
<dbReference type="OrthoDB" id="676308at2"/>
<accession>A0A4R6IWL8</accession>